<feature type="signal peptide" evidence="3">
    <location>
        <begin position="1"/>
        <end position="25"/>
    </location>
</feature>
<comment type="caution">
    <text evidence="5">The sequence shown here is derived from an EMBL/GenBank/DDBJ whole genome shotgun (WGS) entry which is preliminary data.</text>
</comment>
<feature type="transmembrane region" description="Helical" evidence="2">
    <location>
        <begin position="723"/>
        <end position="746"/>
    </location>
</feature>
<dbReference type="RefSeq" id="WP_177716519.1">
    <property type="nucleotide sequence ID" value="NZ_JACRSQ010000013.1"/>
</dbReference>
<name>A0A926DUY9_9FIRM</name>
<evidence type="ECO:0000256" key="1">
    <source>
        <dbReference type="SAM" id="MobiDB-lite"/>
    </source>
</evidence>
<evidence type="ECO:0000313" key="6">
    <source>
        <dbReference type="Proteomes" id="UP000657006"/>
    </source>
</evidence>
<keyword evidence="6" id="KW-1185">Reference proteome</keyword>
<protein>
    <submittedName>
        <fullName evidence="5">Collagen-like protein</fullName>
    </submittedName>
</protein>
<feature type="domain" description="DUF6273" evidence="4">
    <location>
        <begin position="128"/>
        <end position="271"/>
    </location>
</feature>
<dbReference type="Gene3D" id="2.60.120.220">
    <property type="entry name" value="Satellite virus coat domain"/>
    <property type="match status" value="1"/>
</dbReference>
<dbReference type="PANTHER" id="PTHR24637">
    <property type="entry name" value="COLLAGEN"/>
    <property type="match status" value="1"/>
</dbReference>
<dbReference type="Pfam" id="PF19789">
    <property type="entry name" value="DUF6273"/>
    <property type="match status" value="1"/>
</dbReference>
<dbReference type="InterPro" id="IPR046240">
    <property type="entry name" value="DUF6273"/>
</dbReference>
<feature type="region of interest" description="Disordered" evidence="1">
    <location>
        <begin position="552"/>
        <end position="636"/>
    </location>
</feature>
<organism evidence="5 6">
    <name type="scientific">Bianquea renquensis</name>
    <dbReference type="NCBI Taxonomy" id="2763661"/>
    <lineage>
        <taxon>Bacteria</taxon>
        <taxon>Bacillati</taxon>
        <taxon>Bacillota</taxon>
        <taxon>Clostridia</taxon>
        <taxon>Eubacteriales</taxon>
        <taxon>Bianqueaceae</taxon>
        <taxon>Bianquea</taxon>
    </lineage>
</organism>
<proteinExistence type="predicted"/>
<accession>A0A926DUY9</accession>
<feature type="compositionally biased region" description="Basic and acidic residues" evidence="1">
    <location>
        <begin position="553"/>
        <end position="573"/>
    </location>
</feature>
<dbReference type="Proteomes" id="UP000657006">
    <property type="component" value="Unassembled WGS sequence"/>
</dbReference>
<feature type="compositionally biased region" description="Basic and acidic residues" evidence="1">
    <location>
        <begin position="624"/>
        <end position="636"/>
    </location>
</feature>
<keyword evidence="2" id="KW-0472">Membrane</keyword>
<keyword evidence="2" id="KW-1133">Transmembrane helix</keyword>
<sequence>MKKRLFAVLLCVCLLVGLVPPAVLAVGTDTGKAIQLGTGGISGWDSADGYDYIYFGYWEIETDYTTPGPIKWRVLDDQTNTEETGLFMLSETLLIKDNWTSVYFQESQHSVYDGNSWTYYKGESHDGDHANCQIANAWQDSEAQEWCNDFYSGNLTMLEQGAVLATTKSDGAFTSSTYSATFAASDNILNGDKVFFLSAEEAETGAYGFTNDAARIAYLGSVVSNWWLRSPYTGNTAQLKTWYVGRVTADGVVSNFQSNLLWPARPAFNLDQNAVLLTSAAVDGKASGTVGADALQAVAGYSGNEWKLTLLDASRKSFSVSGVSMQNGTVSFSYSGAQTGTDEYISAVVVDNGAVTYYGHVLQLDGTANGANGTASLSLPADVTLSANTKLYVFNEQYNGDQKTDYASDFVDITSIVIADGGKVELRTNETHIQWKYKSEGDDAWRDLLALSAIAGGDGSGGSDGADGREIELQNNGTTIQWRYKGDTTWNDLVDLSALTGAAGQDGKDGQDGADGREVELRVDGGYIQWRYTTGSDTEWKNLIAISALQGLKGDKGDKGDPGADGQDGKDGQDGLPPYIGDNGNWWIGTTDTGIKATSADGKDGSDGVNGKDGVDGTNGAPGKDGKNGVDGQDGKDGVGIANIEINDSGELIVTLTDGTEKNLGKVTGSDGVGIIGATINEDGERILTLSDGTELNAGVVRTEEAVAAMAPISEQNSGQSTLLHVFMGISGLSLAGLIALLIFLYTKRKVLFGK</sequence>
<dbReference type="EMBL" id="JACRSQ010000013">
    <property type="protein sequence ID" value="MBC8543854.1"/>
    <property type="molecule type" value="Genomic_DNA"/>
</dbReference>
<evidence type="ECO:0000256" key="3">
    <source>
        <dbReference type="SAM" id="SignalP"/>
    </source>
</evidence>
<dbReference type="PANTHER" id="PTHR24637:SF388">
    <property type="entry name" value="NEMATODE CUTICLE COLLAGEN N-TERMINAL DOMAIN-CONTAINING PROTEIN"/>
    <property type="match status" value="1"/>
</dbReference>
<evidence type="ECO:0000259" key="4">
    <source>
        <dbReference type="Pfam" id="PF19789"/>
    </source>
</evidence>
<keyword evidence="5" id="KW-0176">Collagen</keyword>
<feature type="chain" id="PRO_5036927230" evidence="3">
    <location>
        <begin position="26"/>
        <end position="755"/>
    </location>
</feature>
<keyword evidence="2" id="KW-0812">Transmembrane</keyword>
<reference evidence="5" key="1">
    <citation type="submission" date="2020-08" db="EMBL/GenBank/DDBJ databases">
        <title>Genome public.</title>
        <authorList>
            <person name="Liu C."/>
            <person name="Sun Q."/>
        </authorList>
    </citation>
    <scope>NUCLEOTIDE SEQUENCE</scope>
    <source>
        <strain evidence="5">NSJ-32</strain>
    </source>
</reference>
<evidence type="ECO:0000313" key="5">
    <source>
        <dbReference type="EMBL" id="MBC8543854.1"/>
    </source>
</evidence>
<dbReference type="AlphaFoldDB" id="A0A926DUY9"/>
<keyword evidence="3" id="KW-0732">Signal</keyword>
<gene>
    <name evidence="5" type="ORF">H8730_09875</name>
</gene>
<evidence type="ECO:0000256" key="2">
    <source>
        <dbReference type="SAM" id="Phobius"/>
    </source>
</evidence>